<evidence type="ECO:0000256" key="7">
    <source>
        <dbReference type="SAM" id="Coils"/>
    </source>
</evidence>
<reference evidence="10" key="1">
    <citation type="journal article" date="2020" name="Stud. Mycol.">
        <title>101 Dothideomycetes genomes: a test case for predicting lifestyles and emergence of pathogens.</title>
        <authorList>
            <person name="Haridas S."/>
            <person name="Albert R."/>
            <person name="Binder M."/>
            <person name="Bloem J."/>
            <person name="Labutti K."/>
            <person name="Salamov A."/>
            <person name="Andreopoulos B."/>
            <person name="Baker S."/>
            <person name="Barry K."/>
            <person name="Bills G."/>
            <person name="Bluhm B."/>
            <person name="Cannon C."/>
            <person name="Castanera R."/>
            <person name="Culley D."/>
            <person name="Daum C."/>
            <person name="Ezra D."/>
            <person name="Gonzalez J."/>
            <person name="Henrissat B."/>
            <person name="Kuo A."/>
            <person name="Liang C."/>
            <person name="Lipzen A."/>
            <person name="Lutzoni F."/>
            <person name="Magnuson J."/>
            <person name="Mondo S."/>
            <person name="Nolan M."/>
            <person name="Ohm R."/>
            <person name="Pangilinan J."/>
            <person name="Park H.-J."/>
            <person name="Ramirez L."/>
            <person name="Alfaro M."/>
            <person name="Sun H."/>
            <person name="Tritt A."/>
            <person name="Yoshinaga Y."/>
            <person name="Zwiers L.-H."/>
            <person name="Turgeon B."/>
            <person name="Goodwin S."/>
            <person name="Spatafora J."/>
            <person name="Crous P."/>
            <person name="Grigoriev I."/>
        </authorList>
    </citation>
    <scope>NUCLEOTIDE SEQUENCE</scope>
    <source>
        <strain evidence="10">CBS 121167</strain>
    </source>
</reference>
<feature type="compositionally biased region" description="Polar residues" evidence="8">
    <location>
        <begin position="463"/>
        <end position="477"/>
    </location>
</feature>
<dbReference type="GO" id="GO:0007059">
    <property type="term" value="P:chromosome segregation"/>
    <property type="evidence" value="ECO:0007669"/>
    <property type="project" value="TreeGrafter"/>
</dbReference>
<evidence type="ECO:0000256" key="4">
    <source>
        <dbReference type="ARBA" id="ARBA00022701"/>
    </source>
</evidence>
<keyword evidence="4" id="KW-0493">Microtubule</keyword>
<dbReference type="InterPro" id="IPR033494">
    <property type="entry name" value="NUDE"/>
</dbReference>
<gene>
    <name evidence="10" type="ORF">K452DRAFT_233098</name>
</gene>
<keyword evidence="11" id="KW-1185">Reference proteome</keyword>
<feature type="compositionally biased region" description="Pro residues" evidence="8">
    <location>
        <begin position="247"/>
        <end position="256"/>
    </location>
</feature>
<feature type="coiled-coil region" evidence="7">
    <location>
        <begin position="21"/>
        <end position="182"/>
    </location>
</feature>
<dbReference type="InterPro" id="IPR006964">
    <property type="entry name" value="NUDE_dom"/>
</dbReference>
<feature type="compositionally biased region" description="Low complexity" evidence="8">
    <location>
        <begin position="216"/>
        <end position="233"/>
    </location>
</feature>
<name>A0A6A6B526_9PEZI</name>
<dbReference type="GO" id="GO:0007020">
    <property type="term" value="P:microtubule nucleation"/>
    <property type="evidence" value="ECO:0007669"/>
    <property type="project" value="TreeGrafter"/>
</dbReference>
<dbReference type="GO" id="GO:0000776">
    <property type="term" value="C:kinetochore"/>
    <property type="evidence" value="ECO:0007669"/>
    <property type="project" value="TreeGrafter"/>
</dbReference>
<sequence>MPSAAEPPSSPTAGGSLEEDLAYYKAQYEQLEVELQEFQASSRELEAELERDIEASEKRERGLKEKVEGLGFEVEEWKAKYKQSKTEANGAQNALQREITTLRDQNRTLQLTLRDIEVANDEHERQARYHTSSLEDLEQKYNVTIERGVMLEEEIKAGEQEREDLRIENQRLRDELSDISIETDIIKEKLRLAEDTVTRFRDQKARAFTSGERPRSPVSETSTSATTVSSPTMSTPPPIKEKRTSVPTPPSPPPSEYPEHTKERITPIQRKRSVAVHDNTTPRAVNYPSGARHSRAPSIPWSSSTASGRQTPANRTTRKGLHSNRSSADGLPRSSSLYQIRGLIGKMQKLEARVHSARSKLPGPTTTPPRASPRNNSANGQHPLPIGHTLRKRTSNSTTSSVSNSGQETAPPVSKLSFGTPTNTKSANGTSLGPFIASSTVSGSSRPSSRNSGSDRSAVGRPTSRTSHTSSNITGGRTTPIGHYSTSSTTEARRPRSSVSRAARDPWGDRYGGRATLSVNHNHSQSVSDQRYGRARALSRRELDDDDDDDDEDDRRRRPSRTNRLVTPVKRADFSKSVGAASTGIPKFSPGSGIPAPSGLPAPRGLPVPSSLPRTSIGRRKTVTERDSPSEPPRTRTIGRQRGYSEVGETW</sequence>
<comment type="similarity">
    <text evidence="2">Belongs to the nudE family.</text>
</comment>
<organism evidence="10 11">
    <name type="scientific">Aplosporella prunicola CBS 121167</name>
    <dbReference type="NCBI Taxonomy" id="1176127"/>
    <lineage>
        <taxon>Eukaryota</taxon>
        <taxon>Fungi</taxon>
        <taxon>Dikarya</taxon>
        <taxon>Ascomycota</taxon>
        <taxon>Pezizomycotina</taxon>
        <taxon>Dothideomycetes</taxon>
        <taxon>Dothideomycetes incertae sedis</taxon>
        <taxon>Botryosphaeriales</taxon>
        <taxon>Aplosporellaceae</taxon>
        <taxon>Aplosporella</taxon>
    </lineage>
</organism>
<feature type="compositionally biased region" description="Polar residues" evidence="8">
    <location>
        <begin position="300"/>
        <end position="315"/>
    </location>
</feature>
<dbReference type="GO" id="GO:0000132">
    <property type="term" value="P:establishment of mitotic spindle orientation"/>
    <property type="evidence" value="ECO:0007669"/>
    <property type="project" value="TreeGrafter"/>
</dbReference>
<feature type="compositionally biased region" description="Low complexity" evidence="8">
    <location>
        <begin position="395"/>
        <end position="405"/>
    </location>
</feature>
<feature type="compositionally biased region" description="Acidic residues" evidence="8">
    <location>
        <begin position="544"/>
        <end position="553"/>
    </location>
</feature>
<dbReference type="PANTHER" id="PTHR10921:SF1">
    <property type="entry name" value="NUCLEAR DISTRIBUTION PROTEIN NUDE HOMOLOG"/>
    <property type="match status" value="1"/>
</dbReference>
<feature type="compositionally biased region" description="Polar residues" evidence="8">
    <location>
        <begin position="323"/>
        <end position="335"/>
    </location>
</feature>
<dbReference type="AlphaFoldDB" id="A0A6A6B526"/>
<evidence type="ECO:0000256" key="6">
    <source>
        <dbReference type="ARBA" id="ARBA00023212"/>
    </source>
</evidence>
<dbReference type="GO" id="GO:0005874">
    <property type="term" value="C:microtubule"/>
    <property type="evidence" value="ECO:0007669"/>
    <property type="project" value="UniProtKB-KW"/>
</dbReference>
<keyword evidence="6" id="KW-0206">Cytoskeleton</keyword>
<evidence type="ECO:0000313" key="10">
    <source>
        <dbReference type="EMBL" id="KAF2139140.1"/>
    </source>
</evidence>
<dbReference type="GO" id="GO:0008017">
    <property type="term" value="F:microtubule binding"/>
    <property type="evidence" value="ECO:0007669"/>
    <property type="project" value="InterPro"/>
</dbReference>
<keyword evidence="3" id="KW-0963">Cytoplasm</keyword>
<feature type="compositionally biased region" description="Basic and acidic residues" evidence="8">
    <location>
        <begin position="502"/>
        <end position="512"/>
    </location>
</feature>
<dbReference type="GO" id="GO:0051642">
    <property type="term" value="P:centrosome localization"/>
    <property type="evidence" value="ECO:0007669"/>
    <property type="project" value="TreeGrafter"/>
</dbReference>
<keyword evidence="5 7" id="KW-0175">Coiled coil</keyword>
<dbReference type="RefSeq" id="XP_033394853.1">
    <property type="nucleotide sequence ID" value="XM_033537280.1"/>
</dbReference>
<evidence type="ECO:0000256" key="5">
    <source>
        <dbReference type="ARBA" id="ARBA00023054"/>
    </source>
</evidence>
<dbReference type="Pfam" id="PF04880">
    <property type="entry name" value="NUDE_C"/>
    <property type="match status" value="1"/>
</dbReference>
<proteinExistence type="inferred from homology"/>
<feature type="region of interest" description="Disordered" evidence="8">
    <location>
        <begin position="349"/>
        <end position="651"/>
    </location>
</feature>
<dbReference type="PANTHER" id="PTHR10921">
    <property type="entry name" value="NUCLEAR DISTRIBUTION PROTEIN NUDE HOMOLOG 1"/>
    <property type="match status" value="1"/>
</dbReference>
<dbReference type="GeneID" id="54294776"/>
<feature type="region of interest" description="Disordered" evidence="8">
    <location>
        <begin position="198"/>
        <end position="335"/>
    </location>
</feature>
<dbReference type="GO" id="GO:0005871">
    <property type="term" value="C:kinesin complex"/>
    <property type="evidence" value="ECO:0007669"/>
    <property type="project" value="TreeGrafter"/>
</dbReference>
<feature type="domain" description="NUDE" evidence="9">
    <location>
        <begin position="133"/>
        <end position="300"/>
    </location>
</feature>
<dbReference type="OrthoDB" id="5877028at2759"/>
<comment type="subcellular location">
    <subcellularLocation>
        <location evidence="1">Cytoplasm</location>
        <location evidence="1">Cytoskeleton</location>
    </subcellularLocation>
</comment>
<evidence type="ECO:0000256" key="8">
    <source>
        <dbReference type="SAM" id="MobiDB-lite"/>
    </source>
</evidence>
<dbReference type="GO" id="GO:0047496">
    <property type="term" value="P:vesicle transport along microtubule"/>
    <property type="evidence" value="ECO:0007669"/>
    <property type="project" value="TreeGrafter"/>
</dbReference>
<evidence type="ECO:0000313" key="11">
    <source>
        <dbReference type="Proteomes" id="UP000799438"/>
    </source>
</evidence>
<evidence type="ECO:0000256" key="2">
    <source>
        <dbReference type="ARBA" id="ARBA00007429"/>
    </source>
</evidence>
<evidence type="ECO:0000256" key="1">
    <source>
        <dbReference type="ARBA" id="ARBA00004245"/>
    </source>
</evidence>
<evidence type="ECO:0000259" key="9">
    <source>
        <dbReference type="Pfam" id="PF04880"/>
    </source>
</evidence>
<dbReference type="Gene3D" id="6.10.250.1080">
    <property type="match status" value="1"/>
</dbReference>
<protein>
    <recommendedName>
        <fullName evidence="9">NUDE domain-containing protein</fullName>
    </recommendedName>
</protein>
<evidence type="ECO:0000256" key="3">
    <source>
        <dbReference type="ARBA" id="ARBA00022490"/>
    </source>
</evidence>
<accession>A0A6A6B526</accession>
<feature type="compositionally biased region" description="Polar residues" evidence="8">
    <location>
        <begin position="417"/>
        <end position="431"/>
    </location>
</feature>
<feature type="compositionally biased region" description="Low complexity" evidence="8">
    <location>
        <begin position="438"/>
        <end position="457"/>
    </location>
</feature>
<dbReference type="EMBL" id="ML995494">
    <property type="protein sequence ID" value="KAF2139140.1"/>
    <property type="molecule type" value="Genomic_DNA"/>
</dbReference>
<feature type="compositionally biased region" description="Polar residues" evidence="8">
    <location>
        <begin position="517"/>
        <end position="529"/>
    </location>
</feature>
<dbReference type="Proteomes" id="UP000799438">
    <property type="component" value="Unassembled WGS sequence"/>
</dbReference>